<name>W5TJB3_9NOCA</name>
<accession>W5TJB3</accession>
<sequence>MQKSYLLYDFLLPYLGEQAATYWSQLFVVGPL</sequence>
<dbReference type="AlphaFoldDB" id="W5TJB3"/>
<dbReference type="Proteomes" id="UP000019150">
    <property type="component" value="Chromosome"/>
</dbReference>
<gene>
    <name evidence="1" type="ORF">NONO_c46160</name>
</gene>
<dbReference type="KEGG" id="nno:NONO_c46160"/>
<dbReference type="PATRIC" id="fig|1415166.3.peg.4745"/>
<dbReference type="HOGENOM" id="CLU_221092_0_0_11"/>
<organism evidence="1 2">
    <name type="scientific">Nocardia nova SH22a</name>
    <dbReference type="NCBI Taxonomy" id="1415166"/>
    <lineage>
        <taxon>Bacteria</taxon>
        <taxon>Bacillati</taxon>
        <taxon>Actinomycetota</taxon>
        <taxon>Actinomycetes</taxon>
        <taxon>Mycobacteriales</taxon>
        <taxon>Nocardiaceae</taxon>
        <taxon>Nocardia</taxon>
    </lineage>
</organism>
<dbReference type="EMBL" id="CP006850">
    <property type="protein sequence ID" value="AHH19400.1"/>
    <property type="molecule type" value="Genomic_DNA"/>
</dbReference>
<reference evidence="1 2" key="1">
    <citation type="journal article" date="2014" name="Appl. Environ. Microbiol.">
        <title>Insights into the Microbial Degradation of Rubber and Gutta-Percha by Analysis of the Complete Genome of Nocardia nova SH22a.</title>
        <authorList>
            <person name="Luo Q."/>
            <person name="Hiessl S."/>
            <person name="Poehlein A."/>
            <person name="Daniel R."/>
            <person name="Steinbuchel A."/>
        </authorList>
    </citation>
    <scope>NUCLEOTIDE SEQUENCE [LARGE SCALE GENOMIC DNA]</scope>
    <source>
        <strain evidence="1">SH22a</strain>
    </source>
</reference>
<evidence type="ECO:0000313" key="2">
    <source>
        <dbReference type="Proteomes" id="UP000019150"/>
    </source>
</evidence>
<dbReference type="STRING" id="1415166.NONO_c46160"/>
<dbReference type="eggNOG" id="ENOG5032CKY">
    <property type="taxonomic scope" value="Bacteria"/>
</dbReference>
<evidence type="ECO:0000313" key="1">
    <source>
        <dbReference type="EMBL" id="AHH19400.1"/>
    </source>
</evidence>
<keyword evidence="2" id="KW-1185">Reference proteome</keyword>
<proteinExistence type="predicted"/>
<protein>
    <submittedName>
        <fullName evidence="1">Uncharacterized protein</fullName>
    </submittedName>
</protein>